<gene>
    <name evidence="1" type="ORF">CLLI_14770</name>
</gene>
<keyword evidence="2" id="KW-1185">Reference proteome</keyword>
<evidence type="ECO:0000313" key="2">
    <source>
        <dbReference type="Proteomes" id="UP000239706"/>
    </source>
</evidence>
<dbReference type="RefSeq" id="WP_106063592.1">
    <property type="nucleotide sequence ID" value="NZ_PVXO01000041.1"/>
</dbReference>
<proteinExistence type="predicted"/>
<dbReference type="EMBL" id="PVXO01000041">
    <property type="protein sequence ID" value="PRR78608.1"/>
    <property type="molecule type" value="Genomic_DNA"/>
</dbReference>
<dbReference type="Proteomes" id="UP000239706">
    <property type="component" value="Unassembled WGS sequence"/>
</dbReference>
<accession>A0A2T0B3Y9</accession>
<protein>
    <submittedName>
        <fullName evidence="1">Uncharacterized protein</fullName>
    </submittedName>
</protein>
<evidence type="ECO:0000313" key="1">
    <source>
        <dbReference type="EMBL" id="PRR78608.1"/>
    </source>
</evidence>
<organism evidence="1 2">
    <name type="scientific">Clostridium liquoris</name>
    <dbReference type="NCBI Taxonomy" id="1289519"/>
    <lineage>
        <taxon>Bacteria</taxon>
        <taxon>Bacillati</taxon>
        <taxon>Bacillota</taxon>
        <taxon>Clostridia</taxon>
        <taxon>Eubacteriales</taxon>
        <taxon>Clostridiaceae</taxon>
        <taxon>Clostridium</taxon>
    </lineage>
</organism>
<reference evidence="1 2" key="1">
    <citation type="submission" date="2018-03" db="EMBL/GenBank/DDBJ databases">
        <title>Genome sequence of Clostridium liquoris DSM 100320.</title>
        <authorList>
            <person name="Poehlein A."/>
            <person name="Daniel R."/>
        </authorList>
    </citation>
    <scope>NUCLEOTIDE SEQUENCE [LARGE SCALE GENOMIC DNA]</scope>
    <source>
        <strain evidence="1 2">DSM 100320</strain>
    </source>
</reference>
<sequence length="71" mass="7993">MKFGIKTTKSQNDHNKNGIDDYTDIFIGARKGAPYIIHNLGQPIREEDALVKYSKGAPITGHCRFENNESK</sequence>
<comment type="caution">
    <text evidence="1">The sequence shown here is derived from an EMBL/GenBank/DDBJ whole genome shotgun (WGS) entry which is preliminary data.</text>
</comment>
<dbReference type="AlphaFoldDB" id="A0A2T0B3Y9"/>
<name>A0A2T0B3Y9_9CLOT</name>
<dbReference type="OrthoDB" id="114026at2"/>